<keyword evidence="1" id="KW-0051">Antiviral defense</keyword>
<dbReference type="GO" id="GO:0051607">
    <property type="term" value="P:defense response to virus"/>
    <property type="evidence" value="ECO:0007669"/>
    <property type="project" value="UniProtKB-KW"/>
</dbReference>
<sequence>MHSRAVNEARFRFAVLPAGPLLIRSGSEDPLDPTRPDMECVRSIHPATGKESVVIPGSSLKGVFRSRAEQLLRGFLYGSSISVCNPLDRKAACGRQKAVQEASGPQRYLRHCPACQLFGSLALGSRVYFRDAFPAPAHPVVLGERKNVAIDRVTGGARGRALFGLEVVESARFEAELVLSNYDTWQLCLLAVIIDDLDQGFIGLGSGTSRGYGRVAVRDVAITVRDYRPEPPGQVTGYEPDDRLPVSVAVTRRAAGFEGEVSFEALLAVAREVDYASAIRREGGGGR</sequence>
<dbReference type="EMBL" id="PIUK01000130">
    <property type="protein sequence ID" value="MBY6277025.1"/>
    <property type="molecule type" value="Genomic_DNA"/>
</dbReference>
<name>A0A953LEY8_SYMTR</name>
<feature type="domain" description="CRISPR type III-associated protein" evidence="2">
    <location>
        <begin position="48"/>
        <end position="215"/>
    </location>
</feature>
<comment type="caution">
    <text evidence="3">The sequence shown here is derived from an EMBL/GenBank/DDBJ whole genome shotgun (WGS) entry which is preliminary data.</text>
</comment>
<reference evidence="3" key="1">
    <citation type="submission" date="2017-11" db="EMBL/GenBank/DDBJ databases">
        <title>Three new genomes from thermophilic consortium.</title>
        <authorList>
            <person name="Quaggio R."/>
            <person name="Amgarten D."/>
            <person name="Setubal J.C."/>
        </authorList>
    </citation>
    <scope>NUCLEOTIDE SEQUENCE</scope>
    <source>
        <strain evidence="3">ZCTH01-B2</strain>
    </source>
</reference>
<evidence type="ECO:0000313" key="4">
    <source>
        <dbReference type="Proteomes" id="UP000732377"/>
    </source>
</evidence>
<dbReference type="InterPro" id="IPR013411">
    <property type="entry name" value="CRISPR-assoc_RAMP_Csx7"/>
</dbReference>
<dbReference type="Pfam" id="PF03787">
    <property type="entry name" value="RAMPs"/>
    <property type="match status" value="1"/>
</dbReference>
<dbReference type="InterPro" id="IPR052216">
    <property type="entry name" value="CRISPR_Csm3_endoribonuclease"/>
</dbReference>
<evidence type="ECO:0000313" key="3">
    <source>
        <dbReference type="EMBL" id="MBY6277025.1"/>
    </source>
</evidence>
<evidence type="ECO:0000259" key="2">
    <source>
        <dbReference type="Pfam" id="PF03787"/>
    </source>
</evidence>
<evidence type="ECO:0000256" key="1">
    <source>
        <dbReference type="ARBA" id="ARBA00023118"/>
    </source>
</evidence>
<dbReference type="PANTHER" id="PTHR35579:SF3">
    <property type="entry name" value="CRISPR SYSTEM CMS ENDORIBONUCLEASE CSM3"/>
    <property type="match status" value="1"/>
</dbReference>
<organism evidence="3 4">
    <name type="scientific">Symbiobacterium thermophilum</name>
    <dbReference type="NCBI Taxonomy" id="2734"/>
    <lineage>
        <taxon>Bacteria</taxon>
        <taxon>Bacillati</taxon>
        <taxon>Bacillota</taxon>
        <taxon>Clostridia</taxon>
        <taxon>Eubacteriales</taxon>
        <taxon>Symbiobacteriaceae</taxon>
        <taxon>Symbiobacterium</taxon>
    </lineage>
</organism>
<dbReference type="NCBIfam" id="TIGR02581">
    <property type="entry name" value="cas_cyan_RAMP"/>
    <property type="match status" value="1"/>
</dbReference>
<gene>
    <name evidence="3" type="ORF">CWE10_12575</name>
</gene>
<protein>
    <submittedName>
        <fullName evidence="3">CRISPR-associated RAMP protein</fullName>
    </submittedName>
</protein>
<dbReference type="PANTHER" id="PTHR35579">
    <property type="entry name" value="CRISPR SYSTEM CMS ENDORIBONUCLEASE CSM3"/>
    <property type="match status" value="1"/>
</dbReference>
<proteinExistence type="predicted"/>
<dbReference type="RefSeq" id="WP_273380154.1">
    <property type="nucleotide sequence ID" value="NZ_PIUK01000130.1"/>
</dbReference>
<dbReference type="Proteomes" id="UP000732377">
    <property type="component" value="Unassembled WGS sequence"/>
</dbReference>
<dbReference type="AlphaFoldDB" id="A0A953LEY8"/>
<accession>A0A953LEY8</accession>
<dbReference type="InterPro" id="IPR005537">
    <property type="entry name" value="RAMP_III_fam"/>
</dbReference>